<comment type="caution">
    <text evidence="1">The sequence shown here is derived from an EMBL/GenBank/DDBJ whole genome shotgun (WGS) entry which is preliminary data.</text>
</comment>
<dbReference type="RefSeq" id="WP_188685104.1">
    <property type="nucleotide sequence ID" value="NZ_BMKX01000003.1"/>
</dbReference>
<dbReference type="GeneID" id="303304100"/>
<gene>
    <name evidence="1" type="ORF">GCM10007173_17340</name>
</gene>
<sequence length="149" mass="16381">MTSKTFKSAKSLLELHIVRTNEDLVRFIICTEGESFASLDIHPATIPALALAILEAAGVEARSIPSARLGTSEHLSDTAYELSTYIEKQQRATAEAKEQAELEAEALELANSAVLVVGNPPYRSIEHMSDTSLRKWLAVARKAREMRKS</sequence>
<name>A0ABQ2DIV5_9MICC</name>
<protein>
    <submittedName>
        <fullName evidence="1">Uncharacterized protein</fullName>
    </submittedName>
</protein>
<dbReference type="InterPro" id="IPR002052">
    <property type="entry name" value="DNA_methylase_N6_adenine_CS"/>
</dbReference>
<dbReference type="EMBL" id="BMKX01000003">
    <property type="protein sequence ID" value="GGJ59127.1"/>
    <property type="molecule type" value="Genomic_DNA"/>
</dbReference>
<evidence type="ECO:0000313" key="2">
    <source>
        <dbReference type="Proteomes" id="UP000606115"/>
    </source>
</evidence>
<keyword evidence="2" id="KW-1185">Reference proteome</keyword>
<evidence type="ECO:0000313" key="1">
    <source>
        <dbReference type="EMBL" id="GGJ59127.1"/>
    </source>
</evidence>
<organism evidence="1 2">
    <name type="scientific">Glutamicibacter ardleyensis</name>
    <dbReference type="NCBI Taxonomy" id="225894"/>
    <lineage>
        <taxon>Bacteria</taxon>
        <taxon>Bacillati</taxon>
        <taxon>Actinomycetota</taxon>
        <taxon>Actinomycetes</taxon>
        <taxon>Micrococcales</taxon>
        <taxon>Micrococcaceae</taxon>
        <taxon>Glutamicibacter</taxon>
    </lineage>
</organism>
<dbReference type="PROSITE" id="PS00092">
    <property type="entry name" value="N6_MTASE"/>
    <property type="match status" value="1"/>
</dbReference>
<proteinExistence type="predicted"/>
<accession>A0ABQ2DIV5</accession>
<reference evidence="2" key="1">
    <citation type="journal article" date="2019" name="Int. J. Syst. Evol. Microbiol.">
        <title>The Global Catalogue of Microorganisms (GCM) 10K type strain sequencing project: providing services to taxonomists for standard genome sequencing and annotation.</title>
        <authorList>
            <consortium name="The Broad Institute Genomics Platform"/>
            <consortium name="The Broad Institute Genome Sequencing Center for Infectious Disease"/>
            <person name="Wu L."/>
            <person name="Ma J."/>
        </authorList>
    </citation>
    <scope>NUCLEOTIDE SEQUENCE [LARGE SCALE GENOMIC DNA]</scope>
    <source>
        <strain evidence="2">CGMCC 1.3685</strain>
    </source>
</reference>
<dbReference type="Proteomes" id="UP000606115">
    <property type="component" value="Unassembled WGS sequence"/>
</dbReference>